<keyword evidence="2" id="KW-0677">Repeat</keyword>
<evidence type="ECO:0000256" key="1">
    <source>
        <dbReference type="ARBA" id="ARBA00022734"/>
    </source>
</evidence>
<dbReference type="CDD" id="cd00070">
    <property type="entry name" value="GLECT"/>
    <property type="match status" value="1"/>
</dbReference>
<dbReference type="PROSITE" id="PS51304">
    <property type="entry name" value="GALECTIN"/>
    <property type="match status" value="2"/>
</dbReference>
<feature type="domain" description="Galectin" evidence="5">
    <location>
        <begin position="164"/>
        <end position="290"/>
    </location>
</feature>
<evidence type="ECO:0000313" key="7">
    <source>
        <dbReference type="Proteomes" id="UP000694701"/>
    </source>
</evidence>
<evidence type="ECO:0000313" key="6">
    <source>
        <dbReference type="Ensembl" id="ENSCCRP00020017559.1"/>
    </source>
</evidence>
<dbReference type="AlphaFoldDB" id="A0A8C2H4A0"/>
<keyword evidence="4" id="KW-0812">Transmembrane</keyword>
<dbReference type="Gene3D" id="2.60.120.200">
    <property type="match status" value="3"/>
</dbReference>
<feature type="transmembrane region" description="Helical" evidence="4">
    <location>
        <begin position="268"/>
        <end position="292"/>
    </location>
</feature>
<dbReference type="Pfam" id="PF00337">
    <property type="entry name" value="Gal-bind_lectin"/>
    <property type="match status" value="3"/>
</dbReference>
<keyword evidence="4" id="KW-1133">Transmembrane helix</keyword>
<evidence type="ECO:0000259" key="5">
    <source>
        <dbReference type="PROSITE" id="PS51304"/>
    </source>
</evidence>
<reference evidence="6" key="1">
    <citation type="submission" date="2025-08" db="UniProtKB">
        <authorList>
            <consortium name="Ensembl"/>
        </authorList>
    </citation>
    <scope>IDENTIFICATION</scope>
</reference>
<dbReference type="SUPFAM" id="SSF49899">
    <property type="entry name" value="Concanavalin A-like lectins/glucanases"/>
    <property type="match status" value="3"/>
</dbReference>
<dbReference type="Ensembl" id="ENSCCRT00020019292.1">
    <property type="protein sequence ID" value="ENSCCRP00020017559.1"/>
    <property type="gene ID" value="ENSCCRG00020008384.1"/>
</dbReference>
<evidence type="ECO:0000256" key="3">
    <source>
        <dbReference type="RuleBase" id="RU102079"/>
    </source>
</evidence>
<dbReference type="GO" id="GO:0030246">
    <property type="term" value="F:carbohydrate binding"/>
    <property type="evidence" value="ECO:0007669"/>
    <property type="project" value="UniProtKB-UniRule"/>
</dbReference>
<feature type="domain" description="Galectin" evidence="5">
    <location>
        <begin position="31"/>
        <end position="162"/>
    </location>
</feature>
<accession>A0A8C2H4A0</accession>
<name>A0A8C2H4A0_CYPCA</name>
<keyword evidence="1 3" id="KW-0430">Lectin</keyword>
<dbReference type="InterPro" id="IPR044156">
    <property type="entry name" value="Galectin-like"/>
</dbReference>
<evidence type="ECO:0000256" key="2">
    <source>
        <dbReference type="ARBA" id="ARBA00022737"/>
    </source>
</evidence>
<protein>
    <recommendedName>
        <fullName evidence="3">Galectin</fullName>
    </recommendedName>
</protein>
<dbReference type="Proteomes" id="UP000694701">
    <property type="component" value="Unplaced"/>
</dbReference>
<dbReference type="InterPro" id="IPR001079">
    <property type="entry name" value="Galectin_CRD"/>
</dbReference>
<dbReference type="SMART" id="SM00908">
    <property type="entry name" value="Gal-bind_lectin"/>
    <property type="match status" value="2"/>
</dbReference>
<dbReference type="SMART" id="SM00276">
    <property type="entry name" value="GLECT"/>
    <property type="match status" value="2"/>
</dbReference>
<dbReference type="PANTHER" id="PTHR11346:SF32">
    <property type="entry name" value="GALECTIN-4"/>
    <property type="match status" value="1"/>
</dbReference>
<proteinExistence type="predicted"/>
<dbReference type="InterPro" id="IPR013320">
    <property type="entry name" value="ConA-like_dom_sf"/>
</dbReference>
<dbReference type="PANTHER" id="PTHR11346">
    <property type="entry name" value="GALECTIN"/>
    <property type="match status" value="1"/>
</dbReference>
<organism evidence="6 7">
    <name type="scientific">Cyprinus carpio</name>
    <name type="common">Common carp</name>
    <dbReference type="NCBI Taxonomy" id="7962"/>
    <lineage>
        <taxon>Eukaryota</taxon>
        <taxon>Metazoa</taxon>
        <taxon>Chordata</taxon>
        <taxon>Craniata</taxon>
        <taxon>Vertebrata</taxon>
        <taxon>Euteleostomi</taxon>
        <taxon>Actinopterygii</taxon>
        <taxon>Neopterygii</taxon>
        <taxon>Teleostei</taxon>
        <taxon>Ostariophysi</taxon>
        <taxon>Cypriniformes</taxon>
        <taxon>Cyprinidae</taxon>
        <taxon>Cyprininae</taxon>
        <taxon>Cyprinus</taxon>
    </lineage>
</organism>
<sequence length="305" mass="34683">MSQLPYRFRINFKTGPTDKHDTAFHFNPRMGSNVAMNSFSTGKWETGQFVAKPFTIMMSQLPYRFRINFKTGPTDKHDTAFHFNPRMGSNVAMNSFSTGKWETGESVSDNPFKKGEAFEMFFVYVNGKELIHLLKVAHENSLMSTLTITVFQISILKNPNPASRLELMPDFLYFLQTLPYVAPIPGGLRKVTIPFRSDKNDIAFHFNPRMGSKVVMNSLKNGKWGAEESVSDSPFKKGEAFEMFFVVKSEGYQVCVLRHNSNSALKRICFLMINTINIYGNVSISFLGFVTVSESLLVLYMPTIY</sequence>
<evidence type="ECO:0000256" key="4">
    <source>
        <dbReference type="SAM" id="Phobius"/>
    </source>
</evidence>
<keyword evidence="4" id="KW-0472">Membrane</keyword>